<sequence>MRLSYLAATFSIAMLGGCATVSEVPTSSGGVDEAIVKLGKPSSDTDLLHFMEKGELLRRKGQQHEARESLLQADAVVRLWEDHARNPVGRVAETAGSLFLNDQVRTYEGRDFEKVLLSNRLTASHLALGEWDKARTEVKKMHEREAIIAEFRAKDIEKAKAEAQEKGVTASSFREINGYPVETLDHPEVNALKNSYESAYSNYIAGFVYEALGEGGLAAAGYRKAIEMRPGEPLLASALEGLDARISRGGVKAGMVDTLFMIEAGNAPQLQSVQLPLLLPIPSTSTGINIIATPISWPTVGPVRTPEPPVS</sequence>
<accession>A0ABT1XEI7</accession>
<protein>
    <recommendedName>
        <fullName evidence="3">Lipoprotein</fullName>
    </recommendedName>
</protein>
<name>A0ABT1XEI7_9BURK</name>
<dbReference type="EMBL" id="JANKHG010000014">
    <property type="protein sequence ID" value="MCR2745685.1"/>
    <property type="molecule type" value="Genomic_DNA"/>
</dbReference>
<proteinExistence type="predicted"/>
<dbReference type="RefSeq" id="WP_257510927.1">
    <property type="nucleotide sequence ID" value="NZ_JANKHG010000014.1"/>
</dbReference>
<dbReference type="Proteomes" id="UP001165267">
    <property type="component" value="Unassembled WGS sequence"/>
</dbReference>
<evidence type="ECO:0000313" key="1">
    <source>
        <dbReference type="EMBL" id="MCR2745685.1"/>
    </source>
</evidence>
<gene>
    <name evidence="1" type="ORF">NSP04_03390</name>
</gene>
<dbReference type="PROSITE" id="PS51257">
    <property type="entry name" value="PROKAR_LIPOPROTEIN"/>
    <property type="match status" value="1"/>
</dbReference>
<dbReference type="InterPro" id="IPR011990">
    <property type="entry name" value="TPR-like_helical_dom_sf"/>
</dbReference>
<dbReference type="Gene3D" id="1.25.40.10">
    <property type="entry name" value="Tetratricopeptide repeat domain"/>
    <property type="match status" value="1"/>
</dbReference>
<organism evidence="1 2">
    <name type="scientific">Limnobacter parvus</name>
    <dbReference type="NCBI Taxonomy" id="2939690"/>
    <lineage>
        <taxon>Bacteria</taxon>
        <taxon>Pseudomonadati</taxon>
        <taxon>Pseudomonadota</taxon>
        <taxon>Betaproteobacteria</taxon>
        <taxon>Burkholderiales</taxon>
        <taxon>Burkholderiaceae</taxon>
        <taxon>Limnobacter</taxon>
    </lineage>
</organism>
<keyword evidence="2" id="KW-1185">Reference proteome</keyword>
<reference evidence="1" key="1">
    <citation type="submission" date="2022-07" db="EMBL/GenBank/DDBJ databases">
        <authorList>
            <person name="Xamxidin M."/>
        </authorList>
    </citation>
    <scope>NUCLEOTIDE SEQUENCE</scope>
    <source>
        <strain evidence="1">YS8-69</strain>
    </source>
</reference>
<evidence type="ECO:0000313" key="2">
    <source>
        <dbReference type="Proteomes" id="UP001165267"/>
    </source>
</evidence>
<comment type="caution">
    <text evidence="1">The sequence shown here is derived from an EMBL/GenBank/DDBJ whole genome shotgun (WGS) entry which is preliminary data.</text>
</comment>
<evidence type="ECO:0008006" key="3">
    <source>
        <dbReference type="Google" id="ProtNLM"/>
    </source>
</evidence>